<dbReference type="Proteomes" id="UP000677265">
    <property type="component" value="Unassembled WGS sequence"/>
</dbReference>
<comment type="caution">
    <text evidence="7">The sequence shown here is derived from an EMBL/GenBank/DDBJ whole genome shotgun (WGS) entry which is preliminary data.</text>
</comment>
<organism evidence="7">
    <name type="scientific">Neobacillus citreus</name>
    <dbReference type="NCBI Taxonomy" id="2833578"/>
    <lineage>
        <taxon>Bacteria</taxon>
        <taxon>Bacillati</taxon>
        <taxon>Bacillota</taxon>
        <taxon>Bacilli</taxon>
        <taxon>Bacillales</taxon>
        <taxon>Bacillaceae</taxon>
        <taxon>Neobacillus</taxon>
    </lineage>
</organism>
<dbReference type="SUPFAM" id="SSF51338">
    <property type="entry name" value="Composite domain of metallo-dependent hydrolases"/>
    <property type="match status" value="2"/>
</dbReference>
<comment type="PTM">
    <text evidence="5">Carbamylation allows a single lysine to coordinate two divalent metal cations.</text>
</comment>
<dbReference type="Gene3D" id="3.20.20.140">
    <property type="entry name" value="Metal-dependent hydrolases"/>
    <property type="match status" value="1"/>
</dbReference>
<reference evidence="7" key="1">
    <citation type="submission" date="2021-05" db="EMBL/GenBank/DDBJ databases">
        <title>Novel Bacillus species.</title>
        <authorList>
            <person name="Liu G."/>
        </authorList>
    </citation>
    <scope>NUCLEOTIDE SEQUENCE</scope>
    <source>
        <strain evidence="7 9">FJAT-50051</strain>
    </source>
</reference>
<dbReference type="GO" id="GO:0046872">
    <property type="term" value="F:metal ion binding"/>
    <property type="evidence" value="ECO:0007669"/>
    <property type="project" value="UniProtKB-KW"/>
</dbReference>
<feature type="modified residue" description="N6-carboxylysine" evidence="5">
    <location>
        <position position="150"/>
    </location>
</feature>
<dbReference type="RefSeq" id="WP_213139939.1">
    <property type="nucleotide sequence ID" value="NZ_JAGYPE020000004.1"/>
</dbReference>
<evidence type="ECO:0000256" key="3">
    <source>
        <dbReference type="ARBA" id="ARBA00022723"/>
    </source>
</evidence>
<dbReference type="PANTHER" id="PTHR11647:SF1">
    <property type="entry name" value="COLLAPSIN RESPONSE MEDIATOR PROTEIN"/>
    <property type="match status" value="1"/>
</dbReference>
<proteinExistence type="inferred from homology"/>
<dbReference type="InterPro" id="IPR011778">
    <property type="entry name" value="Hydantoinase/dihydroPyrase"/>
</dbReference>
<dbReference type="GO" id="GO:0005829">
    <property type="term" value="C:cytosol"/>
    <property type="evidence" value="ECO:0007669"/>
    <property type="project" value="TreeGrafter"/>
</dbReference>
<comment type="similarity">
    <text evidence="2">Belongs to the metallo-dependent hydrolases superfamily. Hydantoinase/dihydropyrimidinase family.</text>
</comment>
<dbReference type="InterPro" id="IPR006680">
    <property type="entry name" value="Amidohydro-rel"/>
</dbReference>
<dbReference type="GO" id="GO:0004157">
    <property type="term" value="F:dihydropyrimidinase activity"/>
    <property type="evidence" value="ECO:0007669"/>
    <property type="project" value="UniProtKB-EC"/>
</dbReference>
<evidence type="ECO:0000256" key="2">
    <source>
        <dbReference type="ARBA" id="ARBA00008829"/>
    </source>
</evidence>
<keyword evidence="9" id="KW-1185">Reference proteome</keyword>
<comment type="cofactor">
    <cofactor evidence="1">
        <name>Zn(2+)</name>
        <dbReference type="ChEBI" id="CHEBI:29105"/>
    </cofactor>
</comment>
<dbReference type="Pfam" id="PF01979">
    <property type="entry name" value="Amidohydro_1"/>
    <property type="match status" value="1"/>
</dbReference>
<name>A0A942SU57_9BACI</name>
<dbReference type="CDD" id="cd01314">
    <property type="entry name" value="D-HYD"/>
    <property type="match status" value="1"/>
</dbReference>
<dbReference type="EMBL" id="JAGYPE010000001">
    <property type="protein sequence ID" value="MBS4179893.1"/>
    <property type="molecule type" value="Genomic_DNA"/>
</dbReference>
<gene>
    <name evidence="7" type="primary">hydA</name>
    <name evidence="8" type="ORF">KHB02_004220</name>
    <name evidence="7" type="ORF">KHB02_00690</name>
</gene>
<evidence type="ECO:0000256" key="4">
    <source>
        <dbReference type="ARBA" id="ARBA00022801"/>
    </source>
</evidence>
<dbReference type="InterPro" id="IPR032466">
    <property type="entry name" value="Metal_Hydrolase"/>
</dbReference>
<dbReference type="NCBIfam" id="TIGR02033">
    <property type="entry name" value="D-hydantoinase"/>
    <property type="match status" value="1"/>
</dbReference>
<dbReference type="InterPro" id="IPR050378">
    <property type="entry name" value="Metallo-dep_Hydrolases_sf"/>
</dbReference>
<evidence type="ECO:0000313" key="7">
    <source>
        <dbReference type="EMBL" id="MBS4179893.1"/>
    </source>
</evidence>
<accession>A0A942SU57</accession>
<evidence type="ECO:0000313" key="8">
    <source>
        <dbReference type="EMBL" id="MCH6264729.1"/>
    </source>
</evidence>
<dbReference type="EC" id="3.5.2.2" evidence="7"/>
<dbReference type="EMBL" id="JAGYPE020000004">
    <property type="protein sequence ID" value="MCH6264729.1"/>
    <property type="molecule type" value="Genomic_DNA"/>
</dbReference>
<evidence type="ECO:0000256" key="1">
    <source>
        <dbReference type="ARBA" id="ARBA00001947"/>
    </source>
</evidence>
<sequence length="468" mass="51121">MKTIIQNGTIVTATDIYKADILIENGVISGISSHYAAAPDANVIDASGQYVFPGGIDVHTHLAWPFQSTGTADDFVSGTRAAAAGGITSIINFTNPKKGQTLLDNLQEWKKKGESSLIDYGFHSIISEYNDHVLEELPILADKEGVTSIKLFMAYKGELMVNDREMYKILKKAGEAGIITNVHAENGDIIDELIAESLAKGNTEPIYHAYTRPPITESEATGRALAIAEAAKAPIYIVHVSCADALQKVAEAKKRGVQVTAETCPHYLVLDESYLELQNFESGKYVCSPPLREKWNQEHLWNGIAAGQISTVGSDHCPFLFEGQKTLGRDNFAKIPNGVPGLEDIFSIVYHFGVNEGRISLQKFVEVLSTGPAKTFGLYPKKGSIGIGFDADLVLFNPNVSRVITHKKQYQNVDYNLYEGTEVKGTITLVLSRGEVIVRDGYVIGEQGRGKFLFRNKVSKVQSTVSAM</sequence>
<evidence type="ECO:0000313" key="9">
    <source>
        <dbReference type="Proteomes" id="UP000677265"/>
    </source>
</evidence>
<dbReference type="InterPro" id="IPR011059">
    <property type="entry name" value="Metal-dep_hydrolase_composite"/>
</dbReference>
<keyword evidence="3" id="KW-0479">Metal-binding</keyword>
<dbReference type="PANTHER" id="PTHR11647">
    <property type="entry name" value="HYDRANTOINASE/DIHYDROPYRIMIDINASE FAMILY MEMBER"/>
    <property type="match status" value="1"/>
</dbReference>
<dbReference type="SUPFAM" id="SSF51556">
    <property type="entry name" value="Metallo-dependent hydrolases"/>
    <property type="match status" value="1"/>
</dbReference>
<dbReference type="Gene3D" id="2.30.40.10">
    <property type="entry name" value="Urease, subunit C, domain 1"/>
    <property type="match status" value="1"/>
</dbReference>
<dbReference type="FunFam" id="3.20.20.140:FF:000076">
    <property type="entry name" value="Dihydropyrimidinase like 2"/>
    <property type="match status" value="1"/>
</dbReference>
<keyword evidence="4 7" id="KW-0378">Hydrolase</keyword>
<feature type="domain" description="Amidohydrolase-related" evidence="6">
    <location>
        <begin position="50"/>
        <end position="436"/>
    </location>
</feature>
<protein>
    <submittedName>
        <fullName evidence="7">Dihydropyrimidinase</fullName>
        <ecNumber evidence="7">3.5.2.2</ecNumber>
    </submittedName>
</protein>
<evidence type="ECO:0000259" key="6">
    <source>
        <dbReference type="Pfam" id="PF01979"/>
    </source>
</evidence>
<dbReference type="AlphaFoldDB" id="A0A942SU57"/>
<evidence type="ECO:0000256" key="5">
    <source>
        <dbReference type="PIRSR" id="PIRSR611778-50"/>
    </source>
</evidence>